<dbReference type="Gene3D" id="2.130.10.10">
    <property type="entry name" value="YVTN repeat-like/Quinoprotein amine dehydrogenase"/>
    <property type="match status" value="1"/>
</dbReference>
<protein>
    <submittedName>
        <fullName evidence="1">Oxidoreductase</fullName>
    </submittedName>
</protein>
<dbReference type="CDD" id="cd15482">
    <property type="entry name" value="Sialidase_non-viral"/>
    <property type="match status" value="1"/>
</dbReference>
<evidence type="ECO:0000313" key="2">
    <source>
        <dbReference type="Proteomes" id="UP000273811"/>
    </source>
</evidence>
<dbReference type="RefSeq" id="WP_120074807.1">
    <property type="nucleotide sequence ID" value="NZ_CP126113.1"/>
</dbReference>
<sequence>MKNFILGTAVTVMTGLIAGFIFYHSPSKLAEIQEPNVQEPPMEQPLYADEAVDYSLQNNEVNITFDKGKSWLTVPIEKENLFNGEYSGNQEKLMENSYVLTEKRTAFLYSEQDSIKILSSSDQGESWQESVVAEHYPPIRFRKINILNDHFGYVIISGDRTMSQEMSSVFLTHDGGNTWKEANHSNITRLVADGGFIDGQTGFLSFGILNPEQPELHVTQDGGASWSEAEIRIPKKYHKIFVIAETPFKEGNQLAMLVNQGPSGDYSGGKVKGKFLSRDGGKTWEFDGEVQSDE</sequence>
<evidence type="ECO:0000313" key="1">
    <source>
        <dbReference type="EMBL" id="RWR06540.1"/>
    </source>
</evidence>
<keyword evidence="2" id="KW-1185">Reference proteome</keyword>
<dbReference type="InterPro" id="IPR002860">
    <property type="entry name" value="BNR_rpt"/>
</dbReference>
<dbReference type="AlphaFoldDB" id="A0A443IM46"/>
<dbReference type="Pfam" id="PF02012">
    <property type="entry name" value="BNR"/>
    <property type="match status" value="1"/>
</dbReference>
<gene>
    <name evidence="1" type="ORF">D4N35_014170</name>
</gene>
<accession>A0A443IM46</accession>
<name>A0A443IM46_9BACI</name>
<proteinExistence type="predicted"/>
<dbReference type="OrthoDB" id="47917at2"/>
<dbReference type="InterPro" id="IPR015943">
    <property type="entry name" value="WD40/YVTN_repeat-like_dom_sf"/>
</dbReference>
<dbReference type="Proteomes" id="UP000273811">
    <property type="component" value="Unassembled WGS sequence"/>
</dbReference>
<organism evidence="1 2">
    <name type="scientific">Siminovitchia fortis</name>
    <dbReference type="NCBI Taxonomy" id="254758"/>
    <lineage>
        <taxon>Bacteria</taxon>
        <taxon>Bacillati</taxon>
        <taxon>Bacillota</taxon>
        <taxon>Bacilli</taxon>
        <taxon>Bacillales</taxon>
        <taxon>Bacillaceae</taxon>
        <taxon>Siminovitchia</taxon>
    </lineage>
</organism>
<dbReference type="EMBL" id="QYTU02000035">
    <property type="protein sequence ID" value="RWR06540.1"/>
    <property type="molecule type" value="Genomic_DNA"/>
</dbReference>
<comment type="caution">
    <text evidence="1">The sequence shown here is derived from an EMBL/GenBank/DDBJ whole genome shotgun (WGS) entry which is preliminary data.</text>
</comment>
<dbReference type="SUPFAM" id="SSF110296">
    <property type="entry name" value="Oligoxyloglucan reducing end-specific cellobiohydrolase"/>
    <property type="match status" value="1"/>
</dbReference>
<reference evidence="1" key="1">
    <citation type="submission" date="2018-12" db="EMBL/GenBank/DDBJ databases">
        <authorList>
            <person name="Sun L."/>
            <person name="Chen Z."/>
        </authorList>
    </citation>
    <scope>NUCLEOTIDE SEQUENCE [LARGE SCALE GENOMIC DNA]</scope>
    <source>
        <strain evidence="1">DSM 16012</strain>
    </source>
</reference>